<organism evidence="3 4">
    <name type="scientific">Arcanobacterium wilhelmae</name>
    <dbReference type="NCBI Taxonomy" id="1803177"/>
    <lineage>
        <taxon>Bacteria</taxon>
        <taxon>Bacillati</taxon>
        <taxon>Actinomycetota</taxon>
        <taxon>Actinomycetes</taxon>
        <taxon>Actinomycetales</taxon>
        <taxon>Actinomycetaceae</taxon>
        <taxon>Arcanobacterium</taxon>
    </lineage>
</organism>
<dbReference type="Proteomes" id="UP001235966">
    <property type="component" value="Unassembled WGS sequence"/>
</dbReference>
<gene>
    <name evidence="3" type="ORF">J2S49_000155</name>
</gene>
<keyword evidence="2" id="KW-0472">Membrane</keyword>
<evidence type="ECO:0000313" key="4">
    <source>
        <dbReference type="Proteomes" id="UP001235966"/>
    </source>
</evidence>
<keyword evidence="2" id="KW-1133">Transmembrane helix</keyword>
<reference evidence="3 4" key="1">
    <citation type="submission" date="2023-07" db="EMBL/GenBank/DDBJ databases">
        <title>Sequencing the genomes of 1000 actinobacteria strains.</title>
        <authorList>
            <person name="Klenk H.-P."/>
        </authorList>
    </citation>
    <scope>NUCLEOTIDE SEQUENCE [LARGE SCALE GENOMIC DNA]</scope>
    <source>
        <strain evidence="3 4">DSM 102162</strain>
    </source>
</reference>
<keyword evidence="2" id="KW-0812">Transmembrane</keyword>
<protein>
    <recommendedName>
        <fullName evidence="5">DUF5129 domain-containing protein</fullName>
    </recommendedName>
</protein>
<comment type="caution">
    <text evidence="3">The sequence shown here is derived from an EMBL/GenBank/DDBJ whole genome shotgun (WGS) entry which is preliminary data.</text>
</comment>
<evidence type="ECO:0000313" key="3">
    <source>
        <dbReference type="EMBL" id="MDP9800079.1"/>
    </source>
</evidence>
<feature type="transmembrane region" description="Helical" evidence="2">
    <location>
        <begin position="344"/>
        <end position="364"/>
    </location>
</feature>
<evidence type="ECO:0008006" key="5">
    <source>
        <dbReference type="Google" id="ProtNLM"/>
    </source>
</evidence>
<evidence type="ECO:0000256" key="2">
    <source>
        <dbReference type="SAM" id="Phobius"/>
    </source>
</evidence>
<feature type="transmembrane region" description="Helical" evidence="2">
    <location>
        <begin position="12"/>
        <end position="36"/>
    </location>
</feature>
<feature type="transmembrane region" description="Helical" evidence="2">
    <location>
        <begin position="75"/>
        <end position="97"/>
    </location>
</feature>
<feature type="transmembrane region" description="Helical" evidence="2">
    <location>
        <begin position="288"/>
        <end position="311"/>
    </location>
</feature>
<dbReference type="RefSeq" id="WP_307013936.1">
    <property type="nucleotide sequence ID" value="NZ_JAUSQW010000001.1"/>
</dbReference>
<accession>A0ABT9N8P7</accession>
<evidence type="ECO:0000256" key="1">
    <source>
        <dbReference type="SAM" id="MobiDB-lite"/>
    </source>
</evidence>
<proteinExistence type="predicted"/>
<feature type="region of interest" description="Disordered" evidence="1">
    <location>
        <begin position="214"/>
        <end position="265"/>
    </location>
</feature>
<keyword evidence="4" id="KW-1185">Reference proteome</keyword>
<sequence length="642" mass="70715">MPENTEAQRRHCWRRLVVIGAILIALATGWGASLLAQQFAPEPAPLPSASSYSHEEYAKLEWKYESAQLWIARQAHATGILAGGIALVLAYVGLDAARQNAIQRRRFLGLAARSRRERRAALARARRQFTQASSQIEELSFLPILPNATSSVEVRERALARWNARYVEFARAMFTANEFSDRELISDRELALLTRIVSLADLVERTTADLLGGNEVAPELTTPPEPVSSSAATVPGAPEHVPPMPTAEQTTDAPHPATPMLAPPADGAGAPPSLLMLPSAKFSLNPRVVAWAFPLAVAFAAVGVFVAPGVFTPRLFPHFPTFVPTDPNARFHATYPAAVMVSSLWFYFPTLATLGVVRAVVGAVRRRRAERAEIATTLTALALQYDSLQLEGLRLAVDAGTYSAQAERRFSMWPTSYVRGVRIANDPDSSHRRKLAAVRMLRAQAESLWRIGPILDGELEASRLLDDEVTTMYALLSAVKSAQVSELLEFANRRTHVSLDPASALTELDAIAREEGVARLWRQLFVAEDTLYEAYIDRLASKRHALSGRRREAISEGFARASLIGRDSLTQPRLVREEPEFRYSVRELRGPLLARLAARWAAWRTRHAAASELIIFLVWCASGLVFMIAGYATLALFLEAFG</sequence>
<feature type="transmembrane region" description="Helical" evidence="2">
    <location>
        <begin position="613"/>
        <end position="638"/>
    </location>
</feature>
<name>A0ABT9N8P7_9ACTO</name>
<dbReference type="EMBL" id="JAUSQW010000001">
    <property type="protein sequence ID" value="MDP9800079.1"/>
    <property type="molecule type" value="Genomic_DNA"/>
</dbReference>